<name>V2UTU8_9GAMM</name>
<dbReference type="Proteomes" id="UP000017404">
    <property type="component" value="Unassembled WGS sequence"/>
</dbReference>
<reference evidence="1 2" key="1">
    <citation type="submission" date="2013-10" db="EMBL/GenBank/DDBJ databases">
        <title>The Genome Sequence of Acinetobacter tjernbergiae CIP107465.</title>
        <authorList>
            <consortium name="The Broad Institute Genomics Platform"/>
            <consortium name="The Broad Institute Genome Sequencing Center for Infectious Disease"/>
            <person name="Cerqueira G."/>
            <person name="Feldgarden M."/>
            <person name="Courvalin P."/>
            <person name="Grillot-Courvalin C."/>
            <person name="Clermont D."/>
            <person name="Rocha E."/>
            <person name="Yoon E.-J."/>
            <person name="Nemec A."/>
            <person name="Young S.K."/>
            <person name="Zeng Q."/>
            <person name="Gargeya S."/>
            <person name="Fitzgerald M."/>
            <person name="Abouelleil A."/>
            <person name="Alvarado L."/>
            <person name="Berlin A.M."/>
            <person name="Chapman S.B."/>
            <person name="Gainer-Dewar J."/>
            <person name="Goldberg J."/>
            <person name="Gnerre S."/>
            <person name="Griggs A."/>
            <person name="Gujja S."/>
            <person name="Hansen M."/>
            <person name="Howarth C."/>
            <person name="Imamovic A."/>
            <person name="Ireland A."/>
            <person name="Larimer J."/>
            <person name="McCowan C."/>
            <person name="Murphy C."/>
            <person name="Pearson M."/>
            <person name="Poon T.W."/>
            <person name="Priest M."/>
            <person name="Roberts A."/>
            <person name="Saif S."/>
            <person name="Shea T."/>
            <person name="Sykes S."/>
            <person name="Wortman J."/>
            <person name="Nusbaum C."/>
            <person name="Birren B."/>
        </authorList>
    </citation>
    <scope>NUCLEOTIDE SEQUENCE [LARGE SCALE GENOMIC DNA]</scope>
    <source>
        <strain evidence="1 2">CIP 107465</strain>
    </source>
</reference>
<dbReference type="AlphaFoldDB" id="V2UTU8"/>
<sequence length="156" mass="17850">MKKFIGFISIAIFCTNSLAEIPVKNNSIPFNKLPIEIKEAVQTNYIEACQGIAEDEEMAIKNPKITFNKGFLVNVDFNGDGLKDYIIRSSNVTCEGAYSMFTGNSDGFIDIYFQNKEGKYDHVLNYWLGREGLELKKTKDSYRFTSEYNDSYLAWD</sequence>
<gene>
    <name evidence="1" type="ORF">F990_03526</name>
</gene>
<accession>V2UTU8</accession>
<evidence type="ECO:0000313" key="2">
    <source>
        <dbReference type="Proteomes" id="UP000017404"/>
    </source>
</evidence>
<organism evidence="1 2">
    <name type="scientific">Acinetobacter tjernbergiae DSM 14971 = CIP 107465</name>
    <dbReference type="NCBI Taxonomy" id="1120928"/>
    <lineage>
        <taxon>Bacteria</taxon>
        <taxon>Pseudomonadati</taxon>
        <taxon>Pseudomonadota</taxon>
        <taxon>Gammaproteobacteria</taxon>
        <taxon>Moraxellales</taxon>
        <taxon>Moraxellaceae</taxon>
        <taxon>Acinetobacter</taxon>
    </lineage>
</organism>
<comment type="caution">
    <text evidence="1">The sequence shown here is derived from an EMBL/GenBank/DDBJ whole genome shotgun (WGS) entry which is preliminary data.</text>
</comment>
<proteinExistence type="predicted"/>
<dbReference type="STRING" id="202955.GCA_000759995_00059"/>
<feature type="non-terminal residue" evidence="1">
    <location>
        <position position="156"/>
    </location>
</feature>
<dbReference type="EMBL" id="AYEV01000065">
    <property type="protein sequence ID" value="ESK52080.1"/>
    <property type="molecule type" value="Genomic_DNA"/>
</dbReference>
<protein>
    <submittedName>
        <fullName evidence="1">Uncharacterized protein</fullName>
    </submittedName>
</protein>
<evidence type="ECO:0000313" key="1">
    <source>
        <dbReference type="EMBL" id="ESK52080.1"/>
    </source>
</evidence>
<dbReference type="RefSeq" id="WP_023274845.1">
    <property type="nucleotide sequence ID" value="NZ_AYEV01000065.1"/>
</dbReference>
<keyword evidence="2" id="KW-1185">Reference proteome</keyword>